<dbReference type="EMBL" id="CP020370">
    <property type="protein sequence ID" value="AUB79595.1"/>
    <property type="molecule type" value="Genomic_DNA"/>
</dbReference>
<dbReference type="SUPFAM" id="SSF54427">
    <property type="entry name" value="NTF2-like"/>
    <property type="match status" value="1"/>
</dbReference>
<organism evidence="1 2">
    <name type="scientific">Candidatus Thiodictyon syntrophicum</name>
    <dbReference type="NCBI Taxonomy" id="1166950"/>
    <lineage>
        <taxon>Bacteria</taxon>
        <taxon>Pseudomonadati</taxon>
        <taxon>Pseudomonadota</taxon>
        <taxon>Gammaproteobacteria</taxon>
        <taxon>Chromatiales</taxon>
        <taxon>Chromatiaceae</taxon>
        <taxon>Thiodictyon</taxon>
    </lineage>
</organism>
<protein>
    <recommendedName>
        <fullName evidence="3">SnoaL-like domain-containing protein</fullName>
    </recommendedName>
</protein>
<dbReference type="OrthoDB" id="118733at2"/>
<keyword evidence="2" id="KW-1185">Reference proteome</keyword>
<accession>A0A2K8U236</accession>
<dbReference type="Proteomes" id="UP000232638">
    <property type="component" value="Chromosome"/>
</dbReference>
<dbReference type="Gene3D" id="3.10.450.50">
    <property type="match status" value="1"/>
</dbReference>
<proteinExistence type="predicted"/>
<dbReference type="InterPro" id="IPR032710">
    <property type="entry name" value="NTF2-like_dom_sf"/>
</dbReference>
<gene>
    <name evidence="1" type="ORF">THSYN_00550</name>
</gene>
<evidence type="ECO:0000313" key="1">
    <source>
        <dbReference type="EMBL" id="AUB79595.1"/>
    </source>
</evidence>
<evidence type="ECO:0000313" key="2">
    <source>
        <dbReference type="Proteomes" id="UP000232638"/>
    </source>
</evidence>
<evidence type="ECO:0008006" key="3">
    <source>
        <dbReference type="Google" id="ProtNLM"/>
    </source>
</evidence>
<name>A0A2K8U236_9GAMM</name>
<reference evidence="1 2" key="1">
    <citation type="submission" date="2017-03" db="EMBL/GenBank/DDBJ databases">
        <title>Complete genome sequence of Candidatus 'Thiodictyon syntrophicum' sp. nov. strain Cad16T, a photolithoautotroph purple sulfur bacterium isolated from an alpine meromictic lake.</title>
        <authorList>
            <person name="Luedin S.M."/>
            <person name="Pothier J.F."/>
            <person name="Danza F."/>
            <person name="Storelli N."/>
            <person name="Wittwer M."/>
            <person name="Tonolla M."/>
        </authorList>
    </citation>
    <scope>NUCLEOTIDE SEQUENCE [LARGE SCALE GENOMIC DNA]</scope>
    <source>
        <strain evidence="1 2">Cad16T</strain>
    </source>
</reference>
<dbReference type="AlphaFoldDB" id="A0A2K8U236"/>
<dbReference type="KEGG" id="tsy:THSYN_00550"/>
<sequence>MSAAPLAVVEAFFAARDAFDFERARALLADQGFSFRSPIAAFDCADQFIQYGAHASAIVQSVQVRKVFVDGPDVCHFLTYRIQISEKLSVNAVQWSHVEQGRILRIETLFDASVYRELFPGPVVG</sequence>
<dbReference type="RefSeq" id="WP_100917414.1">
    <property type="nucleotide sequence ID" value="NZ_CP020370.1"/>
</dbReference>